<reference evidence="1" key="1">
    <citation type="submission" date="2020-05" db="EMBL/GenBank/DDBJ databases">
        <title>Complete genome sequence of Bradyrhizobium diazoefficiens XF2 isolated from soybean nodule.</title>
        <authorList>
            <person name="Noda R."/>
            <person name="Kakizaki K."/>
            <person name="Minamisawa K."/>
        </authorList>
    </citation>
    <scope>NUCLEOTIDE SEQUENCE</scope>
    <source>
        <strain evidence="1">XF2</strain>
    </source>
</reference>
<protein>
    <submittedName>
        <fullName evidence="1">Uncharacterized protein</fullName>
    </submittedName>
</protein>
<proteinExistence type="predicted"/>
<organism evidence="1">
    <name type="scientific">Bradyrhizobium diazoefficiens</name>
    <dbReference type="NCBI Taxonomy" id="1355477"/>
    <lineage>
        <taxon>Bacteria</taxon>
        <taxon>Pseudomonadati</taxon>
        <taxon>Pseudomonadota</taxon>
        <taxon>Alphaproteobacteria</taxon>
        <taxon>Hyphomicrobiales</taxon>
        <taxon>Nitrobacteraceae</taxon>
        <taxon>Bradyrhizobium</taxon>
    </lineage>
</organism>
<name>A0A809Y1J9_9BRAD</name>
<accession>A0A809Y1J9</accession>
<gene>
    <name evidence="1" type="ORF">XF2B_74130</name>
    <name evidence="2" type="ORF">XF8B_73610</name>
</gene>
<sequence length="175" mass="20211">MLLEELDKLFDEYEEALEQYLLDERGTFAERANRLYAADVALIRNKLDQAPERIRRMYAVHGRIRTLRQARLQFDFDAAYDEIAAAMEAANKHDGHSAADRAVARCGLLEKGDSTPSQISVYERSEGDKTLRFKSRWYDQSKAFSIQPDMNVLTLELCSGATVVRQKEFRYEDAY</sequence>
<evidence type="ECO:0000313" key="1">
    <source>
        <dbReference type="EMBL" id="BCE33644.1"/>
    </source>
</evidence>
<dbReference type="AlphaFoldDB" id="A0A809Y1J9"/>
<reference evidence="2" key="2">
    <citation type="submission" date="2020-05" db="EMBL/GenBank/DDBJ databases">
        <title>Complete genome sequence of Bradyrhizobium diazoefficiens XF8 isolated from soybean nodule.</title>
        <authorList>
            <person name="Noda R."/>
            <person name="Kakizaki K."/>
            <person name="Minamisawa K."/>
        </authorList>
    </citation>
    <scope>NUCLEOTIDE SEQUENCE</scope>
    <source>
        <strain evidence="2">XF8</strain>
    </source>
</reference>
<dbReference type="EMBL" id="AP023097">
    <property type="protein sequence ID" value="BCE77250.1"/>
    <property type="molecule type" value="Genomic_DNA"/>
</dbReference>
<dbReference type="EMBL" id="AP023092">
    <property type="protein sequence ID" value="BCE33644.1"/>
    <property type="molecule type" value="Genomic_DNA"/>
</dbReference>
<evidence type="ECO:0000313" key="2">
    <source>
        <dbReference type="EMBL" id="BCE77250.1"/>
    </source>
</evidence>